<dbReference type="OrthoDB" id="9806579at2"/>
<dbReference type="InterPro" id="IPR005801">
    <property type="entry name" value="ADC_synthase"/>
</dbReference>
<evidence type="ECO:0000313" key="3">
    <source>
        <dbReference type="Proteomes" id="UP000256779"/>
    </source>
</evidence>
<proteinExistence type="predicted"/>
<dbReference type="RefSeq" id="WP_115869812.1">
    <property type="nucleotide sequence ID" value="NZ_QREG01000023.1"/>
</dbReference>
<feature type="domain" description="Chorismate-utilising enzyme C-terminal" evidence="1">
    <location>
        <begin position="135"/>
        <end position="384"/>
    </location>
</feature>
<dbReference type="PANTHER" id="PTHR42839:SF2">
    <property type="entry name" value="ISOCHORISMATE SYNTHASE ENTC"/>
    <property type="match status" value="1"/>
</dbReference>
<dbReference type="Pfam" id="PF00425">
    <property type="entry name" value="Chorismate_bind"/>
    <property type="match status" value="1"/>
</dbReference>
<evidence type="ECO:0000259" key="1">
    <source>
        <dbReference type="Pfam" id="PF00425"/>
    </source>
</evidence>
<dbReference type="EMBL" id="QREG01000023">
    <property type="protein sequence ID" value="RED93893.1"/>
    <property type="molecule type" value="Genomic_DNA"/>
</dbReference>
<gene>
    <name evidence="2" type="ORF">C7460_12373</name>
</gene>
<organism evidence="2 3">
    <name type="scientific">Marinoscillum furvescens DSM 4134</name>
    <dbReference type="NCBI Taxonomy" id="1122208"/>
    <lineage>
        <taxon>Bacteria</taxon>
        <taxon>Pseudomonadati</taxon>
        <taxon>Bacteroidota</taxon>
        <taxon>Cytophagia</taxon>
        <taxon>Cytophagales</taxon>
        <taxon>Reichenbachiellaceae</taxon>
        <taxon>Marinoscillum</taxon>
    </lineage>
</organism>
<reference evidence="2 3" key="1">
    <citation type="submission" date="2018-07" db="EMBL/GenBank/DDBJ databases">
        <title>Genomic Encyclopedia of Type Strains, Phase IV (KMG-IV): sequencing the most valuable type-strain genomes for metagenomic binning, comparative biology and taxonomic classification.</title>
        <authorList>
            <person name="Goeker M."/>
        </authorList>
    </citation>
    <scope>NUCLEOTIDE SEQUENCE [LARGE SCALE GENOMIC DNA]</scope>
    <source>
        <strain evidence="2 3">DSM 4134</strain>
    </source>
</reference>
<accession>A0A3D9L032</accession>
<dbReference type="Gene3D" id="3.60.120.10">
    <property type="entry name" value="Anthranilate synthase"/>
    <property type="match status" value="1"/>
</dbReference>
<dbReference type="SUPFAM" id="SSF56322">
    <property type="entry name" value="ADC synthase"/>
    <property type="match status" value="1"/>
</dbReference>
<dbReference type="InterPro" id="IPR015890">
    <property type="entry name" value="Chorismate_C"/>
</dbReference>
<dbReference type="PANTHER" id="PTHR42839">
    <property type="entry name" value="ISOCHORISMATE SYNTHASE ENTC"/>
    <property type="match status" value="1"/>
</dbReference>
<sequence>MSQAALAQLQQITTREDATALLSQVIHTPYPLAVWRLPNEAKIFAIVDLSGSGQDYDQNLEELHEAFLINPYNASHPVAPQVLQGNIIIHIHNSEAELRIAPTTSSDQLEGFRQALESKKADPIHQPVADISSGDFSTMVADAVQSIRQGKLEKVVLSRYEDFDHQGEDPLSLFERIAEMYPRAFCHLTSTTHGIWLGASPEKLLSIEGQRYFSTDALAGTQPLAESISLSEVAWMQKEIEEQAMVSRYIIACFKKIRLREFDEIGPKTVRAGNLAHLKTEFKVDMEATNSPLLGSTMLDLLHPTSAVCGFPRETADDFIKAHEGYDRSLYAGFMGPVGFNGNTHLFVNLRCLQLIGDKARLYAGAGITEDSRPEKELAETAHKMQTLLKALHS</sequence>
<evidence type="ECO:0000313" key="2">
    <source>
        <dbReference type="EMBL" id="RED93893.1"/>
    </source>
</evidence>
<name>A0A3D9L032_MARFU</name>
<dbReference type="AlphaFoldDB" id="A0A3D9L032"/>
<keyword evidence="3" id="KW-1185">Reference proteome</keyword>
<dbReference type="Proteomes" id="UP000256779">
    <property type="component" value="Unassembled WGS sequence"/>
</dbReference>
<comment type="caution">
    <text evidence="2">The sequence shown here is derived from an EMBL/GenBank/DDBJ whole genome shotgun (WGS) entry which is preliminary data.</text>
</comment>
<protein>
    <submittedName>
        <fullName evidence="2">Isochorismate synthase</fullName>
    </submittedName>
</protein>